<feature type="compositionally biased region" description="Polar residues" evidence="2">
    <location>
        <begin position="467"/>
        <end position="495"/>
    </location>
</feature>
<sequence length="1488" mass="173344">MNTQKEVKNRNSGKYDHTKKGSKNNNQLGYSKNQTNKDDRANIFKKKSVNTSGCSFDRTNENHKIRTNPSVLKKSTPFLKVNCDMVDETKRKSNEGVYYRSRGTAECRVGANNTENTCYNNRNNNKNNHNLKNGMKCGDSYKSSAAGWDSTNIAIGSKMQSTMKGISNDKKDHSECFSKEFGETKYSEIFQKVLTKNGVKKKHHSNLLLNRNCNDYDKRNSDQNVKKLSQNKIEREKTDSSLSNVDKVNGNNNNINKDLFASGEKCSSAKNGNDDGDNNGNIGSSDNVDANKNVENSYNSTNYHKPVCTSKDQPNFNNFKWCNSNDDKGIQESHGSKKENDHIIKNNNYNNNNSDSFKKENTLAEFERKPNEQNNNCSIKYNHNKNKCLTSDNLDVINREGGNNLQIVKENFEIIEKIDLKEIELSEKDENNDLINFSANRTASERSNKTYSFKRNEHQKDKDKNNEATSNSNQMNHKNGNYKKNSPFNNNSKDISFNKEFRRNNTNVGTFIRKNDNYRGFGNNKKDEYWKSLGEKNEDYAASGENVKCCENNRNGENCKNCKNYRLKQNYRIGVNYGYEGNSPNRSNNNRIKNKDIYRNNEKTFKNGCMHTNRNIIYSNYKDVDSHAETSKFEKTNDNFQNGNSYKISSYKNYYRNRNNDECAINSSRHDEKKNNNNHSMHWNSQNEQYENYERYEQNGKKEDFNFRRNNFNNKNELTSANQKEPRFRTIEKYTKKYNDDNYFVRNENMNPSNGNSNSNKKKINSYTNHIITNSNYDKKGIVNSSKIIMDENLYDDENGSNASLAEEGTCENRTHLESNQVINISSTILPSGSNHNSNENMHNNMHRNSIENSNIRNNSVQHSSNEHVNKTYAKNKHAHNNNDIQKYINPSNSNSEEVKIENKATHNIKADTNDRDKCNINNSSEKVIIKEGGFKKCKNEDNSLLQQKGSVAYIKKNEDRVRNCKKFSMNPEYGKHNTEHLITEGYDCIDAKDDEQSDDIKLQWEKAKNKNSSSKSNYLNCPENKKKYLSVRTDQMSNADETSNPFNFKELEFWMSRRYNMLLESYIDQENRKENNNEIFEEEIKIYKLNPFDINNTVEKDSNENIIEMTETLGNMDTSEKDTAKNKKKTNIQMNTKGTNNMVVKNNHRKGFSKQLNKDQPVDDVECDNYNTTKSNFISGSKNSSHVLHSITTHHEENKFYRRNNNYRPNNQKKSLQLFHKKDLHNSKDFFLSFSSGRMWDSSERGDMNERENGKGSNAEYEHENTNENENENENAKFLKKYSANEKNNQNEEKVDDYNFNRKVYNEKRLVEKRFGSSNAINNKVRSNNEFYKKKYPRGDQKNDYVKGEVNNVTSCKLYMLETCQQNNKRNNWSTKLIKNRFDDKYSDRYGNRYGDRHGDRYGDRYGDRFNDRYDETFNEPFSERLNEHFSKRINSKDKDNTNNTFYSSKHRIDNNSMLRNNAGFTSVNNSNPNGNNKNPGPKYLTC</sequence>
<feature type="compositionally biased region" description="Basic and acidic residues" evidence="2">
    <location>
        <begin position="1"/>
        <end position="19"/>
    </location>
</feature>
<feature type="compositionally biased region" description="Basic and acidic residues" evidence="2">
    <location>
        <begin position="443"/>
        <end position="466"/>
    </location>
</feature>
<protein>
    <submittedName>
        <fullName evidence="3">Uncharacterized protein</fullName>
    </submittedName>
</protein>
<dbReference type="EMBL" id="BDQF01000012">
    <property type="protein sequence ID" value="GAW81630.1"/>
    <property type="molecule type" value="Genomic_DNA"/>
</dbReference>
<reference evidence="4" key="1">
    <citation type="submission" date="2017-04" db="EMBL/GenBank/DDBJ databases">
        <title>Plasmodium gonderi genome.</title>
        <authorList>
            <person name="Arisue N."/>
            <person name="Honma H."/>
            <person name="Kawai S."/>
            <person name="Tougan T."/>
            <person name="Tanabe K."/>
            <person name="Horii T."/>
        </authorList>
    </citation>
    <scope>NUCLEOTIDE SEQUENCE [LARGE SCALE GENOMIC DNA]</scope>
    <source>
        <strain evidence="4">ATCC 30045</strain>
    </source>
</reference>
<dbReference type="OrthoDB" id="387070at2759"/>
<feature type="compositionally biased region" description="Basic and acidic residues" evidence="2">
    <location>
        <begin position="1242"/>
        <end position="1267"/>
    </location>
</feature>
<feature type="compositionally biased region" description="Low complexity" evidence="2">
    <location>
        <begin position="278"/>
        <end position="287"/>
    </location>
</feature>
<feature type="region of interest" description="Disordered" evidence="2">
    <location>
        <begin position="1461"/>
        <end position="1488"/>
    </location>
</feature>
<organism evidence="3 4">
    <name type="scientific">Plasmodium gonderi</name>
    <dbReference type="NCBI Taxonomy" id="77519"/>
    <lineage>
        <taxon>Eukaryota</taxon>
        <taxon>Sar</taxon>
        <taxon>Alveolata</taxon>
        <taxon>Apicomplexa</taxon>
        <taxon>Aconoidasida</taxon>
        <taxon>Haemosporida</taxon>
        <taxon>Plasmodiidae</taxon>
        <taxon>Plasmodium</taxon>
        <taxon>Plasmodium (Plasmodium)</taxon>
    </lineage>
</organism>
<gene>
    <name evidence="3" type="ORF">PGO_110790</name>
</gene>
<feature type="compositionally biased region" description="Low complexity" evidence="2">
    <location>
        <begin position="1470"/>
        <end position="1488"/>
    </location>
</feature>
<proteinExistence type="predicted"/>
<comment type="caution">
    <text evidence="3">The sequence shown here is derived from an EMBL/GenBank/DDBJ whole genome shotgun (WGS) entry which is preliminary data.</text>
</comment>
<feature type="region of interest" description="Disordered" evidence="2">
    <location>
        <begin position="232"/>
        <end position="306"/>
    </location>
</feature>
<dbReference type="Proteomes" id="UP000195521">
    <property type="component" value="Unassembled WGS sequence"/>
</dbReference>
<feature type="coiled-coil region" evidence="1">
    <location>
        <begin position="1064"/>
        <end position="1091"/>
    </location>
</feature>
<dbReference type="GeneID" id="39748358"/>
<feature type="region of interest" description="Disordered" evidence="2">
    <location>
        <begin position="436"/>
        <end position="495"/>
    </location>
</feature>
<keyword evidence="4" id="KW-1185">Reference proteome</keyword>
<accession>A0A1Y1JHA8</accession>
<name>A0A1Y1JHA8_PLAGO</name>
<evidence type="ECO:0000313" key="4">
    <source>
        <dbReference type="Proteomes" id="UP000195521"/>
    </source>
</evidence>
<feature type="compositionally biased region" description="Polar residues" evidence="2">
    <location>
        <begin position="23"/>
        <end position="34"/>
    </location>
</feature>
<keyword evidence="1" id="KW-0175">Coiled coil</keyword>
<evidence type="ECO:0000256" key="1">
    <source>
        <dbReference type="SAM" id="Coils"/>
    </source>
</evidence>
<feature type="compositionally biased region" description="Low complexity" evidence="2">
    <location>
        <begin position="244"/>
        <end position="258"/>
    </location>
</feature>
<dbReference type="RefSeq" id="XP_028544219.1">
    <property type="nucleotide sequence ID" value="XM_028688418.1"/>
</dbReference>
<feature type="region of interest" description="Disordered" evidence="2">
    <location>
        <begin position="1"/>
        <end position="39"/>
    </location>
</feature>
<feature type="compositionally biased region" description="Basic and acidic residues" evidence="2">
    <location>
        <begin position="330"/>
        <end position="344"/>
    </location>
</feature>
<feature type="region of interest" description="Disordered" evidence="2">
    <location>
        <begin position="1242"/>
        <end position="1275"/>
    </location>
</feature>
<evidence type="ECO:0000256" key="2">
    <source>
        <dbReference type="SAM" id="MobiDB-lite"/>
    </source>
</evidence>
<evidence type="ECO:0000313" key="3">
    <source>
        <dbReference type="EMBL" id="GAW81630.1"/>
    </source>
</evidence>
<feature type="region of interest" description="Disordered" evidence="2">
    <location>
        <begin position="330"/>
        <end position="357"/>
    </location>
</feature>
<feature type="compositionally biased region" description="Polar residues" evidence="2">
    <location>
        <begin position="288"/>
        <end position="303"/>
    </location>
</feature>
<dbReference type="OMA" id="CRDKNED"/>